<dbReference type="AlphaFoldDB" id="A0A0F9KK92"/>
<proteinExistence type="predicted"/>
<organism evidence="1">
    <name type="scientific">marine sediment metagenome</name>
    <dbReference type="NCBI Taxonomy" id="412755"/>
    <lineage>
        <taxon>unclassified sequences</taxon>
        <taxon>metagenomes</taxon>
        <taxon>ecological metagenomes</taxon>
    </lineage>
</organism>
<protein>
    <submittedName>
        <fullName evidence="1">Uncharacterized protein</fullName>
    </submittedName>
</protein>
<sequence length="121" mass="13230">MFELIAAFFALFSTQEVQPTVPPDAPSAFTGRPVDASEDAIMHVLAEAVLDLYHRTQDTNEPPEQMTYAFMMGVRITLADPGLGRAIQKALMLPKYKEGGGIALMDQAAAELRQMIEAHGH</sequence>
<gene>
    <name evidence="1" type="ORF">LCGC14_1392770</name>
</gene>
<name>A0A0F9KK92_9ZZZZ</name>
<accession>A0A0F9KK92</accession>
<comment type="caution">
    <text evidence="1">The sequence shown here is derived from an EMBL/GenBank/DDBJ whole genome shotgun (WGS) entry which is preliminary data.</text>
</comment>
<evidence type="ECO:0000313" key="1">
    <source>
        <dbReference type="EMBL" id="KKM75191.1"/>
    </source>
</evidence>
<dbReference type="EMBL" id="LAZR01009019">
    <property type="protein sequence ID" value="KKM75191.1"/>
    <property type="molecule type" value="Genomic_DNA"/>
</dbReference>
<reference evidence="1" key="1">
    <citation type="journal article" date="2015" name="Nature">
        <title>Complex archaea that bridge the gap between prokaryotes and eukaryotes.</title>
        <authorList>
            <person name="Spang A."/>
            <person name="Saw J.H."/>
            <person name="Jorgensen S.L."/>
            <person name="Zaremba-Niedzwiedzka K."/>
            <person name="Martijn J."/>
            <person name="Lind A.E."/>
            <person name="van Eijk R."/>
            <person name="Schleper C."/>
            <person name="Guy L."/>
            <person name="Ettema T.J."/>
        </authorList>
    </citation>
    <scope>NUCLEOTIDE SEQUENCE</scope>
</reference>